<feature type="domain" description="GHMP kinase N-terminal" evidence="14">
    <location>
        <begin position="73"/>
        <end position="155"/>
    </location>
</feature>
<organism evidence="16 17">
    <name type="scientific">Fictibacillus aquaticus</name>
    <dbReference type="NCBI Taxonomy" id="2021314"/>
    <lineage>
        <taxon>Bacteria</taxon>
        <taxon>Bacillati</taxon>
        <taxon>Bacillota</taxon>
        <taxon>Bacilli</taxon>
        <taxon>Bacillales</taxon>
        <taxon>Fictibacillaceae</taxon>
        <taxon>Fictibacillus</taxon>
    </lineage>
</organism>
<dbReference type="InterPro" id="IPR036554">
    <property type="entry name" value="GHMP_kinase_C_sf"/>
</dbReference>
<dbReference type="InterPro" id="IPR020568">
    <property type="entry name" value="Ribosomal_Su5_D2-typ_SF"/>
</dbReference>
<reference evidence="16 17" key="1">
    <citation type="submission" date="2017-07" db="EMBL/GenBank/DDBJ databases">
        <title>Fictibacillus sp. nov. GDSW-R2A3 Genome sequencing and assembly.</title>
        <authorList>
            <person name="Mayilraj S."/>
        </authorList>
    </citation>
    <scope>NUCLEOTIDE SEQUENCE [LARGE SCALE GENOMIC DNA]</scope>
    <source>
        <strain evidence="16 17">GDSW-R2A3</strain>
    </source>
</reference>
<dbReference type="NCBIfam" id="TIGR00191">
    <property type="entry name" value="thrB"/>
    <property type="match status" value="1"/>
</dbReference>
<comment type="similarity">
    <text evidence="2 13">Belongs to the GHMP kinase family. Homoserine kinase subfamily.</text>
</comment>
<feature type="domain" description="GHMP kinase C-terminal" evidence="15">
    <location>
        <begin position="216"/>
        <end position="293"/>
    </location>
</feature>
<dbReference type="PIRSF" id="PIRSF000676">
    <property type="entry name" value="Homoser_kin"/>
    <property type="match status" value="1"/>
</dbReference>
<keyword evidence="8 13" id="KW-0547">Nucleotide-binding</keyword>
<dbReference type="Gene3D" id="3.30.230.10">
    <property type="match status" value="1"/>
</dbReference>
<sequence>MGGSQASLGWRTSIMSFSPFSITVPGTTANLGPGFDSIGMAFNRYLRLNVLPSEKTEYHFSGQINKPLPLENNLVHTAAETIAKRHGMELPPFLAEMDSELPLAKGLGSSAAAIAAGIELADQVLKFNLSLHEKLTEACLLEGHPDNVVPAFTGGIMISHFSDGELITLQAPPPRVELVMAMPFQEWATKESRNALPDHLDFGKAVRAGSCSSILVASLYKGDWQTACRVMEKDLYHEPYRAPFISEYSAVKDAAAALGAYGGAISGAGPSIVIFTEPQTGKKLAHALQEKFQQYEFEVLLPDLEGTKISQLTLK</sequence>
<evidence type="ECO:0000256" key="13">
    <source>
        <dbReference type="HAMAP-Rule" id="MF_00384"/>
    </source>
</evidence>
<evidence type="ECO:0000313" key="17">
    <source>
        <dbReference type="Proteomes" id="UP000215059"/>
    </source>
</evidence>
<dbReference type="HAMAP" id="MF_00384">
    <property type="entry name" value="Homoser_kinase"/>
    <property type="match status" value="1"/>
</dbReference>
<dbReference type="SUPFAM" id="SSF54211">
    <property type="entry name" value="Ribosomal protein S5 domain 2-like"/>
    <property type="match status" value="1"/>
</dbReference>
<name>A0A235F4P1_9BACL</name>
<keyword evidence="17" id="KW-1185">Reference proteome</keyword>
<evidence type="ECO:0000256" key="8">
    <source>
        <dbReference type="ARBA" id="ARBA00022741"/>
    </source>
</evidence>
<dbReference type="InterPro" id="IPR013750">
    <property type="entry name" value="GHMP_kinase_C_dom"/>
</dbReference>
<evidence type="ECO:0000256" key="6">
    <source>
        <dbReference type="ARBA" id="ARBA00022679"/>
    </source>
</evidence>
<gene>
    <name evidence="13" type="primary">thrB</name>
    <name evidence="16" type="ORF">CGZ90_18910</name>
</gene>
<dbReference type="Pfam" id="PF00288">
    <property type="entry name" value="GHMP_kinases_N"/>
    <property type="match status" value="1"/>
</dbReference>
<dbReference type="SUPFAM" id="SSF55060">
    <property type="entry name" value="GHMP Kinase, C-terminal domain"/>
    <property type="match status" value="1"/>
</dbReference>
<protein>
    <recommendedName>
        <fullName evidence="4 13">Homoserine kinase</fullName>
        <shortName evidence="13">HK</shortName>
        <shortName evidence="13">HSK</shortName>
        <ecNumber evidence="3 13">2.7.1.39</ecNumber>
    </recommendedName>
</protein>
<dbReference type="GO" id="GO:0009088">
    <property type="term" value="P:threonine biosynthetic process"/>
    <property type="evidence" value="ECO:0007669"/>
    <property type="project" value="UniProtKB-UniRule"/>
</dbReference>
<dbReference type="InterPro" id="IPR014721">
    <property type="entry name" value="Ribsml_uS5_D2-typ_fold_subgr"/>
</dbReference>
<keyword evidence="5 13" id="KW-0028">Amino-acid biosynthesis</keyword>
<dbReference type="InterPro" id="IPR006204">
    <property type="entry name" value="GHMP_kinase_N_dom"/>
</dbReference>
<dbReference type="PRINTS" id="PR00958">
    <property type="entry name" value="HOMSERKINASE"/>
</dbReference>
<comment type="caution">
    <text evidence="16">The sequence shown here is derived from an EMBL/GenBank/DDBJ whole genome shotgun (WGS) entry which is preliminary data.</text>
</comment>
<evidence type="ECO:0000259" key="15">
    <source>
        <dbReference type="Pfam" id="PF08544"/>
    </source>
</evidence>
<evidence type="ECO:0000256" key="9">
    <source>
        <dbReference type="ARBA" id="ARBA00022777"/>
    </source>
</evidence>
<keyword evidence="6 13" id="KW-0808">Transferase</keyword>
<dbReference type="GO" id="GO:0005524">
    <property type="term" value="F:ATP binding"/>
    <property type="evidence" value="ECO:0007669"/>
    <property type="project" value="UniProtKB-UniRule"/>
</dbReference>
<dbReference type="EMBL" id="NOII01000037">
    <property type="protein sequence ID" value="OYD56178.1"/>
    <property type="molecule type" value="Genomic_DNA"/>
</dbReference>
<evidence type="ECO:0000256" key="7">
    <source>
        <dbReference type="ARBA" id="ARBA00022697"/>
    </source>
</evidence>
<evidence type="ECO:0000313" key="16">
    <source>
        <dbReference type="EMBL" id="OYD56178.1"/>
    </source>
</evidence>
<dbReference type="Pfam" id="PF08544">
    <property type="entry name" value="GHMP_kinases_C"/>
    <property type="match status" value="1"/>
</dbReference>
<keyword evidence="7 13" id="KW-0791">Threonine biosynthesis</keyword>
<evidence type="ECO:0000256" key="3">
    <source>
        <dbReference type="ARBA" id="ARBA00012078"/>
    </source>
</evidence>
<dbReference type="GO" id="GO:0004413">
    <property type="term" value="F:homoserine kinase activity"/>
    <property type="evidence" value="ECO:0007669"/>
    <property type="project" value="UniProtKB-UniRule"/>
</dbReference>
<proteinExistence type="inferred from homology"/>
<evidence type="ECO:0000256" key="11">
    <source>
        <dbReference type="ARBA" id="ARBA00049375"/>
    </source>
</evidence>
<evidence type="ECO:0000256" key="2">
    <source>
        <dbReference type="ARBA" id="ARBA00007370"/>
    </source>
</evidence>
<dbReference type="PANTHER" id="PTHR20861:SF1">
    <property type="entry name" value="HOMOSERINE KINASE"/>
    <property type="match status" value="1"/>
</dbReference>
<evidence type="ECO:0000256" key="4">
    <source>
        <dbReference type="ARBA" id="ARBA00017858"/>
    </source>
</evidence>
<evidence type="ECO:0000259" key="14">
    <source>
        <dbReference type="Pfam" id="PF00288"/>
    </source>
</evidence>
<dbReference type="Proteomes" id="UP000215059">
    <property type="component" value="Unassembled WGS sequence"/>
</dbReference>
<dbReference type="PROSITE" id="PS00627">
    <property type="entry name" value="GHMP_KINASES_ATP"/>
    <property type="match status" value="1"/>
</dbReference>
<dbReference type="InterPro" id="IPR000870">
    <property type="entry name" value="Homoserine_kinase"/>
</dbReference>
<dbReference type="Gene3D" id="3.30.70.890">
    <property type="entry name" value="GHMP kinase, C-terminal domain"/>
    <property type="match status" value="1"/>
</dbReference>
<dbReference type="GO" id="GO:0005737">
    <property type="term" value="C:cytoplasm"/>
    <property type="evidence" value="ECO:0007669"/>
    <property type="project" value="UniProtKB-SubCell"/>
</dbReference>
<comment type="pathway">
    <text evidence="1 13">Amino-acid biosynthesis; L-threonine biosynthesis; L-threonine from L-aspartate: step 4/5.</text>
</comment>
<dbReference type="EC" id="2.7.1.39" evidence="3 13"/>
<dbReference type="AlphaFoldDB" id="A0A235F4P1"/>
<evidence type="ECO:0000256" key="1">
    <source>
        <dbReference type="ARBA" id="ARBA00005015"/>
    </source>
</evidence>
<dbReference type="PANTHER" id="PTHR20861">
    <property type="entry name" value="HOMOSERINE/4-DIPHOSPHOCYTIDYL-2-C-METHYL-D-ERYTHRITOL KINASE"/>
    <property type="match status" value="1"/>
</dbReference>
<dbReference type="UniPathway" id="UPA00050">
    <property type="reaction ID" value="UER00064"/>
</dbReference>
<comment type="subcellular location">
    <subcellularLocation>
        <location evidence="13">Cytoplasm</location>
    </subcellularLocation>
</comment>
<keyword evidence="13" id="KW-0963">Cytoplasm</keyword>
<dbReference type="OrthoDB" id="9769912at2"/>
<dbReference type="InterPro" id="IPR006203">
    <property type="entry name" value="GHMP_knse_ATP-bd_CS"/>
</dbReference>
<comment type="catalytic activity">
    <reaction evidence="11 13">
        <text>L-homoserine + ATP = O-phospho-L-homoserine + ADP + H(+)</text>
        <dbReference type="Rhea" id="RHEA:13985"/>
        <dbReference type="ChEBI" id="CHEBI:15378"/>
        <dbReference type="ChEBI" id="CHEBI:30616"/>
        <dbReference type="ChEBI" id="CHEBI:57476"/>
        <dbReference type="ChEBI" id="CHEBI:57590"/>
        <dbReference type="ChEBI" id="CHEBI:456216"/>
        <dbReference type="EC" id="2.7.1.39"/>
    </reaction>
</comment>
<evidence type="ECO:0000256" key="12">
    <source>
        <dbReference type="ARBA" id="ARBA00049954"/>
    </source>
</evidence>
<evidence type="ECO:0000256" key="5">
    <source>
        <dbReference type="ARBA" id="ARBA00022605"/>
    </source>
</evidence>
<comment type="function">
    <text evidence="12 13">Catalyzes the ATP-dependent phosphorylation of L-homoserine to L-homoserine phosphate.</text>
</comment>
<accession>A0A235F4P1</accession>
<keyword evidence="10 13" id="KW-0067">ATP-binding</keyword>
<feature type="binding site" evidence="13">
    <location>
        <begin position="102"/>
        <end position="112"/>
    </location>
    <ligand>
        <name>ATP</name>
        <dbReference type="ChEBI" id="CHEBI:30616"/>
    </ligand>
</feature>
<keyword evidence="9 13" id="KW-0418">Kinase</keyword>
<evidence type="ECO:0000256" key="10">
    <source>
        <dbReference type="ARBA" id="ARBA00022840"/>
    </source>
</evidence>